<evidence type="ECO:0000256" key="1">
    <source>
        <dbReference type="SAM" id="MobiDB-lite"/>
    </source>
</evidence>
<proteinExistence type="predicted"/>
<evidence type="ECO:0000313" key="4">
    <source>
        <dbReference type="Proteomes" id="UP000245768"/>
    </source>
</evidence>
<feature type="region of interest" description="Disordered" evidence="1">
    <location>
        <begin position="90"/>
        <end position="192"/>
    </location>
</feature>
<sequence>MSSTVFLFLLFKLLLALVHGFASAAGQAPRSVQPSSPPPWVSTPPQDLHANEQDREQWYHELTQQRLRTPEHFPMEWPDFHGYEARLVSHADGGQSTDPRSPHEATPLESTASGHVARSYHHVGHTDVPSFDPGQSSSSERRHGRKSERREHGQDNEHTHADSLIRDLSSTSRDQRNEKSKKARGHQAVHVDDPLLDHASYLYLEGHRDPTSKAVRHHKRQESAHAADKNNGDGSDSKEPPWPLTEEAEAEYKKAQKLFYKCGGGRLGQSDYKKARFLITKEDRKDLGTEGKRLFSRLCHLERNERKYLKEKEKKQDDLQLGREEHFHDFEDEPATERTPKMELDRLWTKLGRIESRQLKGTSFTQDDLDSLRRLSDSLPLDGRLLSVTKRLLKQFKAIERDWWEFPPLRFGKEDKMPKFDHEWIKLLQKKFEKALT</sequence>
<name>A0A316YCH9_9BASI</name>
<keyword evidence="2" id="KW-0732">Signal</keyword>
<dbReference type="EMBL" id="KZ819641">
    <property type="protein sequence ID" value="PWN86962.1"/>
    <property type="molecule type" value="Genomic_DNA"/>
</dbReference>
<feature type="region of interest" description="Disordered" evidence="1">
    <location>
        <begin position="27"/>
        <end position="51"/>
    </location>
</feature>
<evidence type="ECO:0000256" key="2">
    <source>
        <dbReference type="SAM" id="SignalP"/>
    </source>
</evidence>
<feature type="region of interest" description="Disordered" evidence="1">
    <location>
        <begin position="211"/>
        <end position="242"/>
    </location>
</feature>
<dbReference type="InParanoid" id="A0A316YCH9"/>
<feature type="compositionally biased region" description="Basic and acidic residues" evidence="1">
    <location>
        <begin position="148"/>
        <end position="165"/>
    </location>
</feature>
<accession>A0A316YCH9</accession>
<reference evidence="3 4" key="1">
    <citation type="journal article" date="2018" name="Mol. Biol. Evol.">
        <title>Broad Genomic Sampling Reveals a Smut Pathogenic Ancestry of the Fungal Clade Ustilaginomycotina.</title>
        <authorList>
            <person name="Kijpornyongpan T."/>
            <person name="Mondo S.J."/>
            <person name="Barry K."/>
            <person name="Sandor L."/>
            <person name="Lee J."/>
            <person name="Lipzen A."/>
            <person name="Pangilinan J."/>
            <person name="LaButti K."/>
            <person name="Hainaut M."/>
            <person name="Henrissat B."/>
            <person name="Grigoriev I.V."/>
            <person name="Spatafora J.W."/>
            <person name="Aime M.C."/>
        </authorList>
    </citation>
    <scope>NUCLEOTIDE SEQUENCE [LARGE SCALE GENOMIC DNA]</scope>
    <source>
        <strain evidence="3 4">MCA 4198</strain>
    </source>
</reference>
<dbReference type="AlphaFoldDB" id="A0A316YCH9"/>
<evidence type="ECO:0000313" key="3">
    <source>
        <dbReference type="EMBL" id="PWN86962.1"/>
    </source>
</evidence>
<dbReference type="GeneID" id="37046439"/>
<organism evidence="3 4">
    <name type="scientific">Acaromyces ingoldii</name>
    <dbReference type="NCBI Taxonomy" id="215250"/>
    <lineage>
        <taxon>Eukaryota</taxon>
        <taxon>Fungi</taxon>
        <taxon>Dikarya</taxon>
        <taxon>Basidiomycota</taxon>
        <taxon>Ustilaginomycotina</taxon>
        <taxon>Exobasidiomycetes</taxon>
        <taxon>Exobasidiales</taxon>
        <taxon>Cryptobasidiaceae</taxon>
        <taxon>Acaromyces</taxon>
    </lineage>
</organism>
<dbReference type="RefSeq" id="XP_025374160.1">
    <property type="nucleotide sequence ID" value="XM_025524523.1"/>
</dbReference>
<keyword evidence="4" id="KW-1185">Reference proteome</keyword>
<dbReference type="Proteomes" id="UP000245768">
    <property type="component" value="Unassembled WGS sequence"/>
</dbReference>
<gene>
    <name evidence="3" type="ORF">FA10DRAFT_297320</name>
</gene>
<feature type="signal peptide" evidence="2">
    <location>
        <begin position="1"/>
        <end position="20"/>
    </location>
</feature>
<feature type="chain" id="PRO_5016462913" evidence="2">
    <location>
        <begin position="21"/>
        <end position="437"/>
    </location>
</feature>
<feature type="compositionally biased region" description="Basic and acidic residues" evidence="1">
    <location>
        <begin position="221"/>
        <end position="239"/>
    </location>
</feature>
<protein>
    <submittedName>
        <fullName evidence="3">Uncharacterized protein</fullName>
    </submittedName>
</protein>